<sequence>MPPGMRQRLISCVRPASELYVIGSAASFVVGAGRAVSEWTGAARTVAGVPKILTFVRSDARRGSRGRQSRSVRTTCRSDHAHASTCPRGRPKSLVRQAFARVVESAAARFIFQIR</sequence>
<evidence type="ECO:0000256" key="1">
    <source>
        <dbReference type="SAM" id="MobiDB-lite"/>
    </source>
</evidence>
<organism evidence="2 3">
    <name type="scientific">Paraburkholderia piptadeniae</name>
    <dbReference type="NCBI Taxonomy" id="1701573"/>
    <lineage>
        <taxon>Bacteria</taxon>
        <taxon>Pseudomonadati</taxon>
        <taxon>Pseudomonadota</taxon>
        <taxon>Betaproteobacteria</taxon>
        <taxon>Burkholderiales</taxon>
        <taxon>Burkholderiaceae</taxon>
        <taxon>Paraburkholderia</taxon>
    </lineage>
</organism>
<evidence type="ECO:0000313" key="3">
    <source>
        <dbReference type="Proteomes" id="UP000195569"/>
    </source>
</evidence>
<proteinExistence type="predicted"/>
<feature type="region of interest" description="Disordered" evidence="1">
    <location>
        <begin position="59"/>
        <end position="90"/>
    </location>
</feature>
<reference evidence="2" key="1">
    <citation type="submission" date="2016-12" db="EMBL/GenBank/DDBJ databases">
        <authorList>
            <person name="Moulin L."/>
        </authorList>
    </citation>
    <scope>NUCLEOTIDE SEQUENCE [LARGE SCALE GENOMIC DNA]</scope>
    <source>
        <strain evidence="2">STM 7183</strain>
    </source>
</reference>
<evidence type="ECO:0000313" key="2">
    <source>
        <dbReference type="EMBL" id="SIT35407.1"/>
    </source>
</evidence>
<keyword evidence="3" id="KW-1185">Reference proteome</keyword>
<name>A0A1N7RL46_9BURK</name>
<gene>
    <name evidence="2" type="ORF">BN2476_30043</name>
</gene>
<comment type="caution">
    <text evidence="2">The sequence shown here is derived from an EMBL/GenBank/DDBJ whole genome shotgun (WGS) entry which is preliminary data.</text>
</comment>
<protein>
    <submittedName>
        <fullName evidence="2">Uncharacterized protein</fullName>
    </submittedName>
</protein>
<accession>A0A1N7RL46</accession>
<dbReference type="EMBL" id="CYGY02000003">
    <property type="protein sequence ID" value="SIT35407.1"/>
    <property type="molecule type" value="Genomic_DNA"/>
</dbReference>
<dbReference type="Proteomes" id="UP000195569">
    <property type="component" value="Unassembled WGS sequence"/>
</dbReference>
<dbReference type="AlphaFoldDB" id="A0A1N7RL46"/>